<evidence type="ECO:0000259" key="1">
    <source>
        <dbReference type="Pfam" id="PF22513"/>
    </source>
</evidence>
<dbReference type="InterPro" id="IPR010985">
    <property type="entry name" value="Ribbon_hlx_hlx"/>
</dbReference>
<dbReference type="SUPFAM" id="SSF47598">
    <property type="entry name" value="Ribbon-helix-helix"/>
    <property type="match status" value="1"/>
</dbReference>
<proteinExistence type="predicted"/>
<organism evidence="2 3">
    <name type="scientific">Falsiroseomonas algicola</name>
    <dbReference type="NCBI Taxonomy" id="2716930"/>
    <lineage>
        <taxon>Bacteria</taxon>
        <taxon>Pseudomonadati</taxon>
        <taxon>Pseudomonadota</taxon>
        <taxon>Alphaproteobacteria</taxon>
        <taxon>Acetobacterales</taxon>
        <taxon>Roseomonadaceae</taxon>
        <taxon>Falsiroseomonas</taxon>
    </lineage>
</organism>
<dbReference type="InterPro" id="IPR053853">
    <property type="entry name" value="FitA-like_RHH"/>
</dbReference>
<keyword evidence="3" id="KW-1185">Reference proteome</keyword>
<evidence type="ECO:0000313" key="2">
    <source>
        <dbReference type="EMBL" id="NGM21357.1"/>
    </source>
</evidence>
<dbReference type="AlphaFoldDB" id="A0A6M1LME8"/>
<accession>A0A6M1LME8</accession>
<feature type="domain" description="Antitoxin FitA-like ribbon-helix-helix" evidence="1">
    <location>
        <begin position="2"/>
        <end position="38"/>
    </location>
</feature>
<protein>
    <recommendedName>
        <fullName evidence="1">Antitoxin FitA-like ribbon-helix-helix domain-containing protein</fullName>
    </recommendedName>
</protein>
<gene>
    <name evidence="2" type="ORF">G3576_15140</name>
</gene>
<comment type="caution">
    <text evidence="2">The sequence shown here is derived from an EMBL/GenBank/DDBJ whole genome shotgun (WGS) entry which is preliminary data.</text>
</comment>
<dbReference type="Proteomes" id="UP000475385">
    <property type="component" value="Unassembled WGS sequence"/>
</dbReference>
<dbReference type="RefSeq" id="WP_164695250.1">
    <property type="nucleotide sequence ID" value="NZ_JAAIKB010000005.1"/>
</dbReference>
<sequence>MAQVLVRQVEDTVVEALKRKAAARGASLEAYVRDLMTRDAAESREAIAARLRARLAGQPLSPVDSTTLIRQHRDGLGEGA</sequence>
<evidence type="ECO:0000313" key="3">
    <source>
        <dbReference type="Proteomes" id="UP000475385"/>
    </source>
</evidence>
<dbReference type="GO" id="GO:0006355">
    <property type="term" value="P:regulation of DNA-templated transcription"/>
    <property type="evidence" value="ECO:0007669"/>
    <property type="project" value="InterPro"/>
</dbReference>
<reference evidence="2 3" key="1">
    <citation type="submission" date="2020-03" db="EMBL/GenBank/DDBJ databases">
        <title>Roseomonas stagni sp. nov., isolated from pond water in Japan.</title>
        <authorList>
            <person name="Furuhata K."/>
            <person name="Miyamoto H."/>
            <person name="Goto K."/>
        </authorList>
    </citation>
    <scope>NUCLEOTIDE SEQUENCE [LARGE SCALE GENOMIC DNA]</scope>
    <source>
        <strain evidence="2 3">PeD5</strain>
    </source>
</reference>
<dbReference type="EMBL" id="JAAIKB010000005">
    <property type="protein sequence ID" value="NGM21357.1"/>
    <property type="molecule type" value="Genomic_DNA"/>
</dbReference>
<name>A0A6M1LME8_9PROT</name>
<dbReference type="Pfam" id="PF22513">
    <property type="entry name" value="FitA-like_RHH"/>
    <property type="match status" value="1"/>
</dbReference>